<proteinExistence type="predicted"/>
<evidence type="ECO:0008006" key="3">
    <source>
        <dbReference type="Google" id="ProtNLM"/>
    </source>
</evidence>
<sequence>MDMAIRCMPFDNYLLQSLNITHHTLPTMIMDYLDFHHLEHLCILKLNNTEIQASLVNSVHHQLPTTLRIGLIFNIRKGGTLIINQEVIRMVGSFTLRDLLHKLLHGSDLILLKVFITTI</sequence>
<keyword evidence="2" id="KW-1185">Reference proteome</keyword>
<evidence type="ECO:0000313" key="1">
    <source>
        <dbReference type="EMBL" id="KAK9936523.1"/>
    </source>
</evidence>
<dbReference type="EMBL" id="JBEDUW010000003">
    <property type="protein sequence ID" value="KAK9936523.1"/>
    <property type="molecule type" value="Genomic_DNA"/>
</dbReference>
<dbReference type="AlphaFoldDB" id="A0AAW1XKW6"/>
<reference evidence="1 2" key="1">
    <citation type="journal article" date="2023" name="G3 (Bethesda)">
        <title>A chromosome-length genome assembly and annotation of blackberry (Rubus argutus, cv. 'Hillquist').</title>
        <authorList>
            <person name="Bruna T."/>
            <person name="Aryal R."/>
            <person name="Dudchenko O."/>
            <person name="Sargent D.J."/>
            <person name="Mead D."/>
            <person name="Buti M."/>
            <person name="Cavallini A."/>
            <person name="Hytonen T."/>
            <person name="Andres J."/>
            <person name="Pham M."/>
            <person name="Weisz D."/>
            <person name="Mascagni F."/>
            <person name="Usai G."/>
            <person name="Natali L."/>
            <person name="Bassil N."/>
            <person name="Fernandez G.E."/>
            <person name="Lomsadze A."/>
            <person name="Armour M."/>
            <person name="Olukolu B."/>
            <person name="Poorten T."/>
            <person name="Britton C."/>
            <person name="Davik J."/>
            <person name="Ashrafi H."/>
            <person name="Aiden E.L."/>
            <person name="Borodovsky M."/>
            <person name="Worthington M."/>
        </authorList>
    </citation>
    <scope>NUCLEOTIDE SEQUENCE [LARGE SCALE GENOMIC DNA]</scope>
    <source>
        <strain evidence="1">PI 553951</strain>
    </source>
</reference>
<organism evidence="1 2">
    <name type="scientific">Rubus argutus</name>
    <name type="common">Southern blackberry</name>
    <dbReference type="NCBI Taxonomy" id="59490"/>
    <lineage>
        <taxon>Eukaryota</taxon>
        <taxon>Viridiplantae</taxon>
        <taxon>Streptophyta</taxon>
        <taxon>Embryophyta</taxon>
        <taxon>Tracheophyta</taxon>
        <taxon>Spermatophyta</taxon>
        <taxon>Magnoliopsida</taxon>
        <taxon>eudicotyledons</taxon>
        <taxon>Gunneridae</taxon>
        <taxon>Pentapetalae</taxon>
        <taxon>rosids</taxon>
        <taxon>fabids</taxon>
        <taxon>Rosales</taxon>
        <taxon>Rosaceae</taxon>
        <taxon>Rosoideae</taxon>
        <taxon>Rosoideae incertae sedis</taxon>
        <taxon>Rubus</taxon>
    </lineage>
</organism>
<dbReference type="Proteomes" id="UP001457282">
    <property type="component" value="Unassembled WGS sequence"/>
</dbReference>
<protein>
    <recommendedName>
        <fullName evidence="3">Maturase K</fullName>
    </recommendedName>
</protein>
<evidence type="ECO:0000313" key="2">
    <source>
        <dbReference type="Proteomes" id="UP001457282"/>
    </source>
</evidence>
<accession>A0AAW1XKW6</accession>
<name>A0AAW1XKW6_RUBAR</name>
<comment type="caution">
    <text evidence="1">The sequence shown here is derived from an EMBL/GenBank/DDBJ whole genome shotgun (WGS) entry which is preliminary data.</text>
</comment>
<gene>
    <name evidence="1" type="ORF">M0R45_013359</name>
</gene>